<evidence type="ECO:0000313" key="2">
    <source>
        <dbReference type="Proteomes" id="UP000077381"/>
    </source>
</evidence>
<name>A0A177HLM6_9ACTN</name>
<dbReference type="AlphaFoldDB" id="A0A177HLM6"/>
<dbReference type="EMBL" id="LOHS01000115">
    <property type="protein sequence ID" value="OAH11068.1"/>
    <property type="molecule type" value="Genomic_DNA"/>
</dbReference>
<organism evidence="1 2">
    <name type="scientific">Streptomyces jeddahensis</name>
    <dbReference type="NCBI Taxonomy" id="1716141"/>
    <lineage>
        <taxon>Bacteria</taxon>
        <taxon>Bacillati</taxon>
        <taxon>Actinomycetota</taxon>
        <taxon>Actinomycetes</taxon>
        <taxon>Kitasatosporales</taxon>
        <taxon>Streptomycetaceae</taxon>
        <taxon>Streptomyces</taxon>
    </lineage>
</organism>
<gene>
    <name evidence="1" type="ORF">STSP_55600</name>
</gene>
<accession>A0A177HLM6</accession>
<evidence type="ECO:0000313" key="1">
    <source>
        <dbReference type="EMBL" id="OAH11068.1"/>
    </source>
</evidence>
<keyword evidence="2" id="KW-1185">Reference proteome</keyword>
<dbReference type="PATRIC" id="fig|1716141.3.peg.5845"/>
<comment type="caution">
    <text evidence="1">The sequence shown here is derived from an EMBL/GenBank/DDBJ whole genome shotgun (WGS) entry which is preliminary data.</text>
</comment>
<proteinExistence type="predicted"/>
<dbReference type="Proteomes" id="UP000077381">
    <property type="component" value="Unassembled WGS sequence"/>
</dbReference>
<sequence length="52" mass="5805">MDNDTDATVLLDLDGLVVERVKRLGARRVHLITADDQARACPGTFRHIHQGH</sequence>
<dbReference type="RefSeq" id="WP_157902908.1">
    <property type="nucleotide sequence ID" value="NZ_LOHS01000115.1"/>
</dbReference>
<dbReference type="OrthoDB" id="4328176at2"/>
<reference evidence="1 2" key="1">
    <citation type="submission" date="2015-12" db="EMBL/GenBank/DDBJ databases">
        <title>Genome sequence of Streptomyces sp. G25.</title>
        <authorList>
            <person name="Poehlein A."/>
            <person name="Roettig A."/>
            <person name="Hiessl S."/>
            <person name="Hauschild P."/>
            <person name="Schauer J."/>
            <person name="Madkour M.H."/>
            <person name="Al-Ansari A.M."/>
            <person name="Almakishah N.H."/>
            <person name="Steinbuechel A."/>
            <person name="Daniel R."/>
        </authorList>
    </citation>
    <scope>NUCLEOTIDE SEQUENCE [LARGE SCALE GENOMIC DNA]</scope>
    <source>
        <strain evidence="2">G25(2015)</strain>
    </source>
</reference>
<protein>
    <submittedName>
        <fullName evidence="1">Uncharacterized protein</fullName>
    </submittedName>
</protein>